<feature type="transmembrane region" description="Helical" evidence="1">
    <location>
        <begin position="39"/>
        <end position="59"/>
    </location>
</feature>
<reference evidence="3" key="1">
    <citation type="submission" date="2017-09" db="EMBL/GenBank/DDBJ databases">
        <title>Depth-based differentiation of microbial function through sediment-hosted aquifers and enrichment of novel symbionts in the deep terrestrial subsurface.</title>
        <authorList>
            <person name="Probst A.J."/>
            <person name="Ladd B."/>
            <person name="Jarett J.K."/>
            <person name="Geller-Mcgrath D.E."/>
            <person name="Sieber C.M.K."/>
            <person name="Emerson J.B."/>
            <person name="Anantharaman K."/>
            <person name="Thomas B.C."/>
            <person name="Malmstrom R."/>
            <person name="Stieglmeier M."/>
            <person name="Klingl A."/>
            <person name="Woyke T."/>
            <person name="Ryan C.M."/>
            <person name="Banfield J.F."/>
        </authorList>
    </citation>
    <scope>NUCLEOTIDE SEQUENCE [LARGE SCALE GENOMIC DNA]</scope>
</reference>
<evidence type="ECO:0000256" key="1">
    <source>
        <dbReference type="SAM" id="Phobius"/>
    </source>
</evidence>
<evidence type="ECO:0000313" key="2">
    <source>
        <dbReference type="EMBL" id="PJA55570.1"/>
    </source>
</evidence>
<dbReference type="Proteomes" id="UP000229647">
    <property type="component" value="Unassembled WGS sequence"/>
</dbReference>
<evidence type="ECO:0000313" key="3">
    <source>
        <dbReference type="Proteomes" id="UP000229647"/>
    </source>
</evidence>
<feature type="transmembrane region" description="Helical" evidence="1">
    <location>
        <begin position="7"/>
        <end position="33"/>
    </location>
</feature>
<comment type="caution">
    <text evidence="2">The sequence shown here is derived from an EMBL/GenBank/DDBJ whole genome shotgun (WGS) entry which is preliminary data.</text>
</comment>
<sequence>MKSVVDLFIKLGGILLMEYFPLLLFAFVLGILLFLKINFVFILLFILIFWDISLFVFGLKGIFYKKTKILGYLTGWFTKEVKEKNAIFWSCIYLVLGILILGIIFLLLATIT</sequence>
<protein>
    <submittedName>
        <fullName evidence="2">Uncharacterized protein</fullName>
    </submittedName>
</protein>
<keyword evidence="1" id="KW-1133">Transmembrane helix</keyword>
<dbReference type="AlphaFoldDB" id="A0A2M7XY50"/>
<name>A0A2M7XY50_9BACT</name>
<feature type="transmembrane region" description="Helical" evidence="1">
    <location>
        <begin position="86"/>
        <end position="111"/>
    </location>
</feature>
<gene>
    <name evidence="2" type="ORF">CO165_02870</name>
</gene>
<keyword evidence="1" id="KW-0472">Membrane</keyword>
<dbReference type="EMBL" id="PFWL01000123">
    <property type="protein sequence ID" value="PJA55570.1"/>
    <property type="molecule type" value="Genomic_DNA"/>
</dbReference>
<keyword evidence="1" id="KW-0812">Transmembrane</keyword>
<proteinExistence type="predicted"/>
<organism evidence="2 3">
    <name type="scientific">Candidatus Roizmanbacteria bacterium CG_4_9_14_3_um_filter_33_18</name>
    <dbReference type="NCBI Taxonomy" id="1974841"/>
    <lineage>
        <taxon>Bacteria</taxon>
        <taxon>Candidatus Roizmaniibacteriota</taxon>
    </lineage>
</organism>
<accession>A0A2M7XY50</accession>